<dbReference type="RefSeq" id="WP_095979578.1">
    <property type="nucleotide sequence ID" value="NZ_CP022163.1"/>
</dbReference>
<name>A0A250IHD5_9BACT</name>
<proteinExistence type="inferred from homology"/>
<feature type="domain" description="Phosphoribosyltransferase" evidence="2">
    <location>
        <begin position="89"/>
        <end position="227"/>
    </location>
</feature>
<dbReference type="Pfam" id="PF18912">
    <property type="entry name" value="DZR_2"/>
    <property type="match status" value="1"/>
</dbReference>
<dbReference type="InterPro" id="IPR029057">
    <property type="entry name" value="PRTase-like"/>
</dbReference>
<keyword evidence="4" id="KW-0328">Glycosyltransferase</keyword>
<accession>A0A250IHD5</accession>
<comment type="similarity">
    <text evidence="1">Belongs to the ComF/GntX family.</text>
</comment>
<dbReference type="SUPFAM" id="SSF53271">
    <property type="entry name" value="PRTase-like"/>
    <property type="match status" value="1"/>
</dbReference>
<sequence length="232" mass="25323">MLQQLLELLYPPACIACAKVLAVRTAFCETCDLAVERLPTARCRTCAEPGTFPRHTCTRCLDAPPPFTRAWAAFAHEGPVARAIHRFKYEDHPELAPALAELLATECRQFLSRAPPVLVALPLHGKRFRERGYDQAWLLVQALARATGREALPDVLLRARETRRQVGLSEAERALNVAQAFRATASASGREFLLVDDVLTTGATVRAAAEALQAAGAARIEVLTLARAFSLA</sequence>
<dbReference type="InterPro" id="IPR000836">
    <property type="entry name" value="PRTase_dom"/>
</dbReference>
<feature type="domain" description="Double zinc ribbon" evidence="3">
    <location>
        <begin position="5"/>
        <end position="61"/>
    </location>
</feature>
<dbReference type="Gene3D" id="3.40.50.2020">
    <property type="match status" value="1"/>
</dbReference>
<keyword evidence="4" id="KW-0808">Transferase</keyword>
<dbReference type="PANTHER" id="PTHR47505:SF1">
    <property type="entry name" value="DNA UTILIZATION PROTEIN YHGH"/>
    <property type="match status" value="1"/>
</dbReference>
<dbReference type="EMBL" id="CP022163">
    <property type="protein sequence ID" value="ATB31229.1"/>
    <property type="molecule type" value="Genomic_DNA"/>
</dbReference>
<gene>
    <name evidence="4" type="ORF">MEBOL_004691</name>
</gene>
<evidence type="ECO:0000256" key="1">
    <source>
        <dbReference type="ARBA" id="ARBA00008007"/>
    </source>
</evidence>
<dbReference type="OrthoDB" id="9779910at2"/>
<keyword evidence="5" id="KW-1185">Reference proteome</keyword>
<evidence type="ECO:0000259" key="2">
    <source>
        <dbReference type="Pfam" id="PF00156"/>
    </source>
</evidence>
<organism evidence="4 5">
    <name type="scientific">Melittangium boletus DSM 14713</name>
    <dbReference type="NCBI Taxonomy" id="1294270"/>
    <lineage>
        <taxon>Bacteria</taxon>
        <taxon>Pseudomonadati</taxon>
        <taxon>Myxococcota</taxon>
        <taxon>Myxococcia</taxon>
        <taxon>Myxococcales</taxon>
        <taxon>Cystobacterineae</taxon>
        <taxon>Archangiaceae</taxon>
        <taxon>Melittangium</taxon>
    </lineage>
</organism>
<reference evidence="4 5" key="1">
    <citation type="submission" date="2017-06" db="EMBL/GenBank/DDBJ databases">
        <authorList>
            <person name="Kim H.J."/>
            <person name="Triplett B.A."/>
        </authorList>
    </citation>
    <scope>NUCLEOTIDE SEQUENCE [LARGE SCALE GENOMIC DNA]</scope>
    <source>
        <strain evidence="4 5">DSM 14713</strain>
    </source>
</reference>
<dbReference type="GO" id="GO:0016757">
    <property type="term" value="F:glycosyltransferase activity"/>
    <property type="evidence" value="ECO:0007669"/>
    <property type="project" value="UniProtKB-KW"/>
</dbReference>
<dbReference type="Proteomes" id="UP000217289">
    <property type="component" value="Chromosome"/>
</dbReference>
<dbReference type="InterPro" id="IPR044005">
    <property type="entry name" value="DZR_2"/>
</dbReference>
<evidence type="ECO:0000259" key="3">
    <source>
        <dbReference type="Pfam" id="PF18912"/>
    </source>
</evidence>
<evidence type="ECO:0000313" key="5">
    <source>
        <dbReference type="Proteomes" id="UP000217289"/>
    </source>
</evidence>
<dbReference type="KEGG" id="mbd:MEBOL_004691"/>
<evidence type="ECO:0000313" key="4">
    <source>
        <dbReference type="EMBL" id="ATB31229.1"/>
    </source>
</evidence>
<dbReference type="InterPro" id="IPR051910">
    <property type="entry name" value="ComF/GntX_DNA_util-trans"/>
</dbReference>
<protein>
    <submittedName>
        <fullName evidence="4">Phosphoribosyltransferase</fullName>
    </submittedName>
</protein>
<dbReference type="Pfam" id="PF00156">
    <property type="entry name" value="Pribosyltran"/>
    <property type="match status" value="1"/>
</dbReference>
<dbReference type="PANTHER" id="PTHR47505">
    <property type="entry name" value="DNA UTILIZATION PROTEIN YHGH"/>
    <property type="match status" value="1"/>
</dbReference>
<dbReference type="AlphaFoldDB" id="A0A250IHD5"/>